<evidence type="ECO:0000256" key="3">
    <source>
        <dbReference type="SAM" id="SignalP"/>
    </source>
</evidence>
<organism evidence="5 6">
    <name type="scientific">Cordyceps militaris (strain CM01)</name>
    <name type="common">Caterpillar fungus</name>
    <dbReference type="NCBI Taxonomy" id="983644"/>
    <lineage>
        <taxon>Eukaryota</taxon>
        <taxon>Fungi</taxon>
        <taxon>Dikarya</taxon>
        <taxon>Ascomycota</taxon>
        <taxon>Pezizomycotina</taxon>
        <taxon>Sordariomycetes</taxon>
        <taxon>Hypocreomycetidae</taxon>
        <taxon>Hypocreales</taxon>
        <taxon>Cordycipitaceae</taxon>
        <taxon>Cordyceps</taxon>
    </lineage>
</organism>
<dbReference type="RefSeq" id="XP_006671264.1">
    <property type="nucleotide sequence ID" value="XM_006671201.1"/>
</dbReference>
<evidence type="ECO:0000256" key="2">
    <source>
        <dbReference type="SAM" id="MobiDB-lite"/>
    </source>
</evidence>
<feature type="signal peptide" evidence="3">
    <location>
        <begin position="1"/>
        <end position="18"/>
    </location>
</feature>
<proteinExistence type="inferred from homology"/>
<dbReference type="AlphaFoldDB" id="G3JIK3"/>
<protein>
    <submittedName>
        <fullName evidence="5">Penicillin-binding protein, putative</fullName>
    </submittedName>
</protein>
<feature type="chain" id="PRO_5003446506" evidence="3">
    <location>
        <begin position="19"/>
        <end position="821"/>
    </location>
</feature>
<feature type="region of interest" description="Disordered" evidence="2">
    <location>
        <begin position="802"/>
        <end position="821"/>
    </location>
</feature>
<keyword evidence="6" id="KW-1185">Reference proteome</keyword>
<evidence type="ECO:0000259" key="4">
    <source>
        <dbReference type="Pfam" id="PF00144"/>
    </source>
</evidence>
<name>G3JIK3_CORMM</name>
<dbReference type="eggNOG" id="ENOG502S0EY">
    <property type="taxonomic scope" value="Eukaryota"/>
</dbReference>
<feature type="domain" description="Beta-lactamase-related" evidence="4">
    <location>
        <begin position="41"/>
        <end position="377"/>
    </location>
</feature>
<dbReference type="SUPFAM" id="SSF56601">
    <property type="entry name" value="beta-lactamase/transpeptidase-like"/>
    <property type="match status" value="1"/>
</dbReference>
<gene>
    <name evidence="5" type="ORF">CCM_06060</name>
</gene>
<dbReference type="EMBL" id="JH126402">
    <property type="protein sequence ID" value="EGX91900.1"/>
    <property type="molecule type" value="Genomic_DNA"/>
</dbReference>
<reference evidence="5 6" key="1">
    <citation type="journal article" date="2011" name="Genome Biol.">
        <title>Genome sequence of the insect pathogenic fungus Cordyceps militaris, a valued traditional Chinese medicine.</title>
        <authorList>
            <person name="Zheng P."/>
            <person name="Xia Y."/>
            <person name="Xiao G."/>
            <person name="Xiong C."/>
            <person name="Hu X."/>
            <person name="Zhang S."/>
            <person name="Zheng H."/>
            <person name="Huang Y."/>
            <person name="Zhou Y."/>
            <person name="Wang S."/>
            <person name="Zhao G.P."/>
            <person name="Liu X."/>
            <person name="St Leger R.J."/>
            <person name="Wang C."/>
        </authorList>
    </citation>
    <scope>NUCLEOTIDE SEQUENCE [LARGE SCALE GENOMIC DNA]</scope>
    <source>
        <strain evidence="5 6">CM01</strain>
    </source>
</reference>
<dbReference type="Gene3D" id="3.40.710.10">
    <property type="entry name" value="DD-peptidase/beta-lactamase superfamily"/>
    <property type="match status" value="1"/>
</dbReference>
<dbReference type="VEuPathDB" id="FungiDB:CCM_06060"/>
<evidence type="ECO:0000313" key="5">
    <source>
        <dbReference type="EMBL" id="EGX91900.1"/>
    </source>
</evidence>
<dbReference type="InterPro" id="IPR050491">
    <property type="entry name" value="AmpC-like"/>
</dbReference>
<dbReference type="OrthoDB" id="5946976at2759"/>
<sequence>MFCHAAWTVRLAMQLVLAATAPAAPVVETGWGSNSIITTEFEEFVRAQMSSGHVPGMAISIIDGNNTWAKGYGYSSEDHRPVVPSTLFFCGSMTKSNTAAALSIIVDDTANSSSPVTWDTPVSELLPEFVLSDQWATDHITVTDALCHRTGYPRHDLSGPYHNDTADMIRRFRDLPMSAEPRARWQYNNMMYGTLGHLVERLSNTTLACFLRDRLWRPMGMVHTYLHPGEARAHSEHLATSFYWDNDTQTLYPMPQHDESSLAGAGMAISSVEDWARFLRHMLDESGPVSKAGHGMVKKSHMVVGEGVDVLDAAFTGPVNYALGWNVGVFENEPVWYHSGYVNQMVSFMLFVPTRQFAYVAMMNTNSLAALDAVTARVLSDYFKVEPSRRFDPQPVEKHLETCPQVYYPNLVSAPQDAGAPMENFLGTYHNNGYGTISVSRDCAWHGPYNAPTSFSMLDGGCLLRLQKGNSFGNPLSYRLQHVSGEYWIAWLYMDDYPMVKRPMACYRAQFEADSRGIPVRFGIDMRDEAADTPLYYLAALAQDLDANKSMLAKLSSISLKSVRTAEACSSSTAFWTTNMRFKDTFVSFATFRTFSPSCDASWTSPRSWSTSIAIGMLAILSCDTTKQPNCMCGSRNCGRSAGGTALAISRHNLPCFAMPPRIPSSRVACSQQGESGVVEVGVCLACAGGAVLHRTICHGRQVRLLKLLCGGEHLVQDGADKCRNGDAVMGTVQIPRRHPLCEPFDAQDGVAGREMGESIRTCSGAEYAVDFGISQPMQQRLSGYRVHRSFLPWHQSRACRTSEGGAITPPSGPTRSARRC</sequence>
<dbReference type="KEGG" id="cmt:CCM_06060"/>
<accession>G3JIK3</accession>
<dbReference type="HOGENOM" id="CLU_344525_0_0_1"/>
<dbReference type="PANTHER" id="PTHR46825:SF9">
    <property type="entry name" value="BETA-LACTAMASE-RELATED DOMAIN-CONTAINING PROTEIN"/>
    <property type="match status" value="1"/>
</dbReference>
<dbReference type="GeneID" id="18168075"/>
<dbReference type="InterPro" id="IPR001466">
    <property type="entry name" value="Beta-lactam-related"/>
</dbReference>
<dbReference type="InterPro" id="IPR012338">
    <property type="entry name" value="Beta-lactam/transpept-like"/>
</dbReference>
<evidence type="ECO:0000256" key="1">
    <source>
        <dbReference type="ARBA" id="ARBA00038215"/>
    </source>
</evidence>
<evidence type="ECO:0000313" key="6">
    <source>
        <dbReference type="Proteomes" id="UP000001610"/>
    </source>
</evidence>
<keyword evidence="3" id="KW-0732">Signal</keyword>
<comment type="similarity">
    <text evidence="1">Belongs to the peptidase S12 family.</text>
</comment>
<dbReference type="Proteomes" id="UP000001610">
    <property type="component" value="Unassembled WGS sequence"/>
</dbReference>
<dbReference type="InParanoid" id="G3JIK3"/>
<dbReference type="PANTHER" id="PTHR46825">
    <property type="entry name" value="D-ALANYL-D-ALANINE-CARBOXYPEPTIDASE/ENDOPEPTIDASE AMPH"/>
    <property type="match status" value="1"/>
</dbReference>
<dbReference type="Pfam" id="PF00144">
    <property type="entry name" value="Beta-lactamase"/>
    <property type="match status" value="1"/>
</dbReference>